<organism evidence="3 4">
    <name type="scientific">Allomeiothermus silvanus (strain ATCC 700542 / DSM 9946 / NBRC 106475 / NCIMB 13440 / VI-R2)</name>
    <name type="common">Thermus silvanus</name>
    <dbReference type="NCBI Taxonomy" id="526227"/>
    <lineage>
        <taxon>Bacteria</taxon>
        <taxon>Thermotogati</taxon>
        <taxon>Deinococcota</taxon>
        <taxon>Deinococci</taxon>
        <taxon>Thermales</taxon>
        <taxon>Thermaceae</taxon>
        <taxon>Allomeiothermus</taxon>
    </lineage>
</organism>
<sequence>MRKLSGLTLVETLVAVLLAGLLAAGAVRLLVASTDQQRAVVQGTNLQADLRRAGGAVEQVMRERPFLLPLRGNPAGLEYLQALPESRFRVLGVSASGLTVRFSNPAYDPRALRRAVVVDSGGNGYVYTLSGVQALDPASGTYALAGTACTVPGGTGLQGIGAARARLGSGAALASFGGSGGQADALYFQQEDDPPEVLLSGSAPRLRYAYRAADGQSLYADAPALFQTQGGTRYDLAGVALDFSVRQGEGSKEARRTLLRDLTFQADGGLGLRSLGCNPLSAPPPLAAGDWRIEIAGVDPGVMASVGVAGPGGYRRTLTASATLSGLVQGTYELSASSVVHPALPFVRYRPTQPAEGSSLGVDVGGANRPVTSVRYLRVPGALRVEVQGLPAGLSAPLQAAGSFQSYPFSLGSGAHRLAVEAGRYVLDWGKLPDPGGRGEWVPDRESYAVDVPSDGEGDGGVVSYRFEKYLAKVNLRVNNLSGANASPKVCLYPSNGGQVDPNATVYQCP</sequence>
<dbReference type="KEGG" id="msv:Mesil_3600"/>
<geneLocation type="plasmid" evidence="3 4">
    <name>pMESIL02</name>
</geneLocation>
<keyword evidence="3" id="KW-0614">Plasmid</keyword>
<dbReference type="EMBL" id="CP002044">
    <property type="protein sequence ID" value="ADH65390.1"/>
    <property type="molecule type" value="Genomic_DNA"/>
</dbReference>
<protein>
    <recommendedName>
        <fullName evidence="5">Prepilin-type N-terminal cleavage/methylation domain-containing protein</fullName>
    </recommendedName>
</protein>
<evidence type="ECO:0000256" key="1">
    <source>
        <dbReference type="ARBA" id="ARBA00004442"/>
    </source>
</evidence>
<evidence type="ECO:0000313" key="4">
    <source>
        <dbReference type="Proteomes" id="UP000001916"/>
    </source>
</evidence>
<gene>
    <name evidence="3" type="ORF">Mesil_3600</name>
</gene>
<dbReference type="RefSeq" id="WP_013159864.1">
    <property type="nucleotide sequence ID" value="NC_014214.1"/>
</dbReference>
<keyword evidence="2" id="KW-0998">Cell outer membrane</keyword>
<dbReference type="Proteomes" id="UP000001916">
    <property type="component" value="Plasmid pMESIL02"/>
</dbReference>
<dbReference type="AlphaFoldDB" id="D7BJN4"/>
<dbReference type="GO" id="GO:0009279">
    <property type="term" value="C:cell outer membrane"/>
    <property type="evidence" value="ECO:0007669"/>
    <property type="project" value="UniProtKB-SubCell"/>
</dbReference>
<reference evidence="3 4" key="1">
    <citation type="journal article" date="2010" name="Stand. Genomic Sci.">
        <title>Complete genome sequence of Meiothermus silvanus type strain (VI-R2).</title>
        <authorList>
            <person name="Sikorski J."/>
            <person name="Tindall B.J."/>
            <person name="Lowry S."/>
            <person name="Lucas S."/>
            <person name="Nolan M."/>
            <person name="Copeland A."/>
            <person name="Glavina Del Rio T."/>
            <person name="Tice H."/>
            <person name="Cheng J.F."/>
            <person name="Han C."/>
            <person name="Pitluck S."/>
            <person name="Liolios K."/>
            <person name="Ivanova N."/>
            <person name="Mavromatis K."/>
            <person name="Mikhailova N."/>
            <person name="Pati A."/>
            <person name="Goodwin L."/>
            <person name="Chen A."/>
            <person name="Palaniappan K."/>
            <person name="Land M."/>
            <person name="Hauser L."/>
            <person name="Chang Y.J."/>
            <person name="Jeffries C.D."/>
            <person name="Rohde M."/>
            <person name="Goker M."/>
            <person name="Woyke T."/>
            <person name="Bristow J."/>
            <person name="Eisen J.A."/>
            <person name="Markowitz V."/>
            <person name="Hugenholtz P."/>
            <person name="Kyrpides N.C."/>
            <person name="Klenk H.P."/>
            <person name="Lapidus A."/>
        </authorList>
    </citation>
    <scope>NUCLEOTIDE SEQUENCE [LARGE SCALE GENOMIC DNA]</scope>
    <source>
        <strain evidence="4">ATCC 700542 / DSM 9946 / VI-R2</strain>
        <plasmid evidence="4">Plasmid pMESIL02</plasmid>
    </source>
</reference>
<keyword evidence="4" id="KW-1185">Reference proteome</keyword>
<dbReference type="PROSITE" id="PS00409">
    <property type="entry name" value="PROKAR_NTER_METHYL"/>
    <property type="match status" value="1"/>
</dbReference>
<comment type="subcellular location">
    <subcellularLocation>
        <location evidence="1">Cell outer membrane</location>
    </subcellularLocation>
</comment>
<dbReference type="InterPro" id="IPR012902">
    <property type="entry name" value="N_methyl_site"/>
</dbReference>
<accession>D7BJN4</accession>
<evidence type="ECO:0000313" key="3">
    <source>
        <dbReference type="EMBL" id="ADH65390.1"/>
    </source>
</evidence>
<proteinExistence type="predicted"/>
<keyword evidence="2" id="KW-0472">Membrane</keyword>
<evidence type="ECO:0008006" key="5">
    <source>
        <dbReference type="Google" id="ProtNLM"/>
    </source>
</evidence>
<dbReference type="HOGENOM" id="CLU_534007_0_0_0"/>
<name>D7BJN4_ALLS1</name>
<evidence type="ECO:0000256" key="2">
    <source>
        <dbReference type="ARBA" id="ARBA00023237"/>
    </source>
</evidence>